<evidence type="ECO:0000313" key="2">
    <source>
        <dbReference type="EMBL" id="SIM77722.1"/>
    </source>
</evidence>
<name>A0A1N5VXD4_9ACTN</name>
<dbReference type="AlphaFoldDB" id="A0A1N5VXD4"/>
<keyword evidence="3" id="KW-1185">Reference proteome</keyword>
<keyword evidence="1" id="KW-0472">Membrane</keyword>
<feature type="transmembrane region" description="Helical" evidence="1">
    <location>
        <begin position="35"/>
        <end position="56"/>
    </location>
</feature>
<feature type="transmembrane region" description="Helical" evidence="1">
    <location>
        <begin position="90"/>
        <end position="107"/>
    </location>
</feature>
<dbReference type="EMBL" id="FSQT01000001">
    <property type="protein sequence ID" value="SIM77722.1"/>
    <property type="molecule type" value="Genomic_DNA"/>
</dbReference>
<protein>
    <submittedName>
        <fullName evidence="2">Uncharacterized protein</fullName>
    </submittedName>
</protein>
<evidence type="ECO:0000256" key="1">
    <source>
        <dbReference type="SAM" id="Phobius"/>
    </source>
</evidence>
<proteinExistence type="predicted"/>
<reference evidence="3" key="1">
    <citation type="submission" date="2016-12" db="EMBL/GenBank/DDBJ databases">
        <authorList>
            <person name="Varghese N."/>
            <person name="Submissions S."/>
        </authorList>
    </citation>
    <scope>NUCLEOTIDE SEQUENCE [LARGE SCALE GENOMIC DNA]</scope>
    <source>
        <strain evidence="3">DSM 45599</strain>
    </source>
</reference>
<keyword evidence="1" id="KW-0812">Transmembrane</keyword>
<sequence>MLLLIHGIGLTIATLVIDANPALVGMTDLGPDSHIVFYVVTNCLLAVYILVLLWLICTKRRAAILQNHLYCAISIGCLVAWNVLGMKSSIGTVIDSLPSVVGIVYFAKSARVKRTLTRPVR</sequence>
<keyword evidence="1" id="KW-1133">Transmembrane helix</keyword>
<accession>A0A1N5VXD4</accession>
<organism evidence="2 3">
    <name type="scientific">Micromonospora cremea</name>
    <dbReference type="NCBI Taxonomy" id="709881"/>
    <lineage>
        <taxon>Bacteria</taxon>
        <taxon>Bacillati</taxon>
        <taxon>Actinomycetota</taxon>
        <taxon>Actinomycetes</taxon>
        <taxon>Micromonosporales</taxon>
        <taxon>Micromonosporaceae</taxon>
        <taxon>Micromonospora</taxon>
    </lineage>
</organism>
<evidence type="ECO:0000313" key="3">
    <source>
        <dbReference type="Proteomes" id="UP000185124"/>
    </source>
</evidence>
<feature type="transmembrane region" description="Helical" evidence="1">
    <location>
        <begin position="68"/>
        <end position="84"/>
    </location>
</feature>
<gene>
    <name evidence="2" type="ORF">SAMN04489832_1967</name>
</gene>
<dbReference type="Proteomes" id="UP000185124">
    <property type="component" value="Unassembled WGS sequence"/>
</dbReference>